<dbReference type="SUPFAM" id="SSF56219">
    <property type="entry name" value="DNase I-like"/>
    <property type="match status" value="1"/>
</dbReference>
<feature type="chain" id="PRO_5043141447" evidence="1">
    <location>
        <begin position="39"/>
        <end position="199"/>
    </location>
</feature>
<evidence type="ECO:0000313" key="2">
    <source>
        <dbReference type="EMBL" id="VDL99064.1"/>
    </source>
</evidence>
<feature type="signal peptide" evidence="1">
    <location>
        <begin position="1"/>
        <end position="38"/>
    </location>
</feature>
<accession>A0A183T881</accession>
<keyword evidence="3" id="KW-1185">Reference proteome</keyword>
<evidence type="ECO:0000256" key="1">
    <source>
        <dbReference type="SAM" id="SignalP"/>
    </source>
</evidence>
<evidence type="ECO:0000313" key="4">
    <source>
        <dbReference type="WBParaSite" id="SSLN_0001316301-mRNA-1"/>
    </source>
</evidence>
<dbReference type="AlphaFoldDB" id="A0A183T881"/>
<dbReference type="InterPro" id="IPR036691">
    <property type="entry name" value="Endo/exonu/phosph_ase_sf"/>
</dbReference>
<dbReference type="STRING" id="70667.A0A183T881"/>
<dbReference type="OrthoDB" id="10030815at2759"/>
<keyword evidence="1" id="KW-0732">Signal</keyword>
<dbReference type="WBParaSite" id="SSLN_0001316301-mRNA-1">
    <property type="protein sequence ID" value="SSLN_0001316301-mRNA-1"/>
    <property type="gene ID" value="SSLN_0001316301"/>
</dbReference>
<dbReference type="Proteomes" id="UP000275846">
    <property type="component" value="Unassembled WGS sequence"/>
</dbReference>
<proteinExistence type="predicted"/>
<gene>
    <name evidence="2" type="ORF">SSLN_LOCUS12679</name>
</gene>
<protein>
    <submittedName>
        <fullName evidence="4">Endo/exonuclease/phosphatase domain-containing protein</fullName>
    </submittedName>
</protein>
<name>A0A183T881_SCHSO</name>
<evidence type="ECO:0000313" key="3">
    <source>
        <dbReference type="Proteomes" id="UP000275846"/>
    </source>
</evidence>
<reference evidence="4" key="1">
    <citation type="submission" date="2016-06" db="UniProtKB">
        <authorList>
            <consortium name="WormBaseParasite"/>
        </authorList>
    </citation>
    <scope>IDENTIFICATION</scope>
</reference>
<dbReference type="EMBL" id="UYSU01037455">
    <property type="protein sequence ID" value="VDL99064.1"/>
    <property type="molecule type" value="Genomic_DNA"/>
</dbReference>
<sequence>MTTKLSHRLAALLPVPLSPLPSPLLSTLLLLLLPLTSHRSLLPQGRKSSTARATCNHTRFFEQGQLEVGAGHTFVWSGRLNAKRRNAGVTFTIRNDIVGRLPCLPQGINDRLISIRLPLRGDKCAPIINDYAPPLTSCDETKNKFCKDLHALLATVPKADKLIVLGEFNARFGTDNATWRGVLGPHGLAGFNDNGLLRR</sequence>
<dbReference type="Gene3D" id="3.60.10.10">
    <property type="entry name" value="Endonuclease/exonuclease/phosphatase"/>
    <property type="match status" value="1"/>
</dbReference>
<organism evidence="4">
    <name type="scientific">Schistocephalus solidus</name>
    <name type="common">Tapeworm</name>
    <dbReference type="NCBI Taxonomy" id="70667"/>
    <lineage>
        <taxon>Eukaryota</taxon>
        <taxon>Metazoa</taxon>
        <taxon>Spiralia</taxon>
        <taxon>Lophotrochozoa</taxon>
        <taxon>Platyhelminthes</taxon>
        <taxon>Cestoda</taxon>
        <taxon>Eucestoda</taxon>
        <taxon>Diphyllobothriidea</taxon>
        <taxon>Diphyllobothriidae</taxon>
        <taxon>Schistocephalus</taxon>
    </lineage>
</organism>
<reference evidence="2 3" key="2">
    <citation type="submission" date="2018-11" db="EMBL/GenBank/DDBJ databases">
        <authorList>
            <consortium name="Pathogen Informatics"/>
        </authorList>
    </citation>
    <scope>NUCLEOTIDE SEQUENCE [LARGE SCALE GENOMIC DNA]</scope>
    <source>
        <strain evidence="2 3">NST_G2</strain>
    </source>
</reference>